<keyword evidence="5" id="KW-0694">RNA-binding</keyword>
<evidence type="ECO:0000313" key="10">
    <source>
        <dbReference type="EMBL" id="CAE7347473.1"/>
    </source>
</evidence>
<evidence type="ECO:0000313" key="11">
    <source>
        <dbReference type="Proteomes" id="UP000601435"/>
    </source>
</evidence>
<evidence type="ECO:0000256" key="3">
    <source>
        <dbReference type="ARBA" id="ARBA00022679"/>
    </source>
</evidence>
<dbReference type="PROSITE" id="PS51562">
    <property type="entry name" value="RNA_CAP0_MT"/>
    <property type="match status" value="1"/>
</dbReference>
<dbReference type="CDD" id="cd02440">
    <property type="entry name" value="AdoMet_MTases"/>
    <property type="match status" value="1"/>
</dbReference>
<sequence>MLRGLSPIMVAPSLAMYESPLRYYLIVEASELLASMCQQCCFNCRSDADADIRDLEVGDLSDMESVPVGFLEHLRDERDICPSTGSLGRFTDERRTRPSLSPEEFESKPEAFSTSAGAASMSLWATMLETAGLTAEIFAVDPGQIVFATHRTEEVNTLERFVLAQDGVDFFESNQQSLGSDLLNLTHQQGLVLDVLGTTRNPYKPSCSPLVERIRCIEERLKAAEAAHDIEPGEVLVRAEAGANNWPQREKVAQALELHELANSRATARVVLLLGEDSFMKSLKQASGKHRNSGIFQLQTKPRRLIVFPRGEDESTILQMVPEKLRSWVQVAPYRDLVEGLSSSKIRSILKSGGKAPPSTVHPVVWNRLLQAENNWDGQEDLADDFSDEQEPVEEAGSVFQDPRAHYDALAPQSMQQRLLSPTVRLRNFNSFAKAGLLEQFLSKVLREVRGEDPQISVLDLGCGKGGDVKKLVNSGVTVYCGVDVSFSSLEVLVRRVQELQQKLAAAKHGSLGRVRGCPLVEVSLVHADCWQQRLEPAWDCSARHGTARLDTMGKTWFHLVTSQMACHYAFRSQASVDVMLQNASSRLCRGGYFVGTVPNSSRIISLERNRGVGNDPRSIGNRLFRIDFSKEEWKKVEAAPDLWQQDGASEVDSRAFGVMYTFHLADAVEAWLARVGRKQAEACPEPLVHFPSFIALAKSHGLHLCLGPTPLTDFVDTDNMKAELGRLRRIYAFEGGMALDTDEASEQREASGLYVAFAFRKEADSGFPGCQEISDGLQSLRGPSAKLPQIPGDIVSCTEPDQRSLPGHCDSKKPHGERMWAGSCPAQGCNCQGSSLSVRWPEQCGAAY</sequence>
<evidence type="ECO:0000256" key="7">
    <source>
        <dbReference type="ARBA" id="ARBA00044712"/>
    </source>
</evidence>
<dbReference type="GO" id="GO:0004482">
    <property type="term" value="F:mRNA 5'-cap (guanine-N7-)-methyltransferase activity"/>
    <property type="evidence" value="ECO:0007669"/>
    <property type="project" value="UniProtKB-EC"/>
</dbReference>
<evidence type="ECO:0000256" key="5">
    <source>
        <dbReference type="ARBA" id="ARBA00022884"/>
    </source>
</evidence>
<comment type="caution">
    <text evidence="10">The sequence shown here is derived from an EMBL/GenBank/DDBJ whole genome shotgun (WGS) entry which is preliminary data.</text>
</comment>
<keyword evidence="4" id="KW-0949">S-adenosyl-L-methionine</keyword>
<comment type="catalytic activity">
    <reaction evidence="7">
        <text>a 5'-end (5'-triphosphoguanosine)-ribonucleoside in mRNA + S-adenosyl-L-methionine = a 5'-end (N(7)-methyl 5'-triphosphoguanosine)-ribonucleoside in mRNA + S-adenosyl-L-homocysteine</text>
        <dbReference type="Rhea" id="RHEA:67008"/>
        <dbReference type="Rhea" id="RHEA-COMP:17166"/>
        <dbReference type="Rhea" id="RHEA-COMP:17167"/>
        <dbReference type="ChEBI" id="CHEBI:57856"/>
        <dbReference type="ChEBI" id="CHEBI:59789"/>
        <dbReference type="ChEBI" id="CHEBI:156461"/>
        <dbReference type="ChEBI" id="CHEBI:167617"/>
        <dbReference type="EC" id="2.1.1.56"/>
    </reaction>
</comment>
<name>A0A812PTP7_9DINO</name>
<dbReference type="SUPFAM" id="SSF53335">
    <property type="entry name" value="S-adenosyl-L-methionine-dependent methyltransferases"/>
    <property type="match status" value="1"/>
</dbReference>
<dbReference type="GO" id="GO:0003723">
    <property type="term" value="F:RNA binding"/>
    <property type="evidence" value="ECO:0007669"/>
    <property type="project" value="UniProtKB-KW"/>
</dbReference>
<proteinExistence type="predicted"/>
<dbReference type="Gene3D" id="3.40.50.150">
    <property type="entry name" value="Vaccinia Virus protein VP39"/>
    <property type="match status" value="1"/>
</dbReference>
<dbReference type="InterPro" id="IPR004971">
    <property type="entry name" value="mRNA_G-N7_MeTrfase_dom"/>
</dbReference>
<dbReference type="PANTHER" id="PTHR12189">
    <property type="entry name" value="MRNA GUANINE-7- METHYLTRANSFERASE"/>
    <property type="match status" value="1"/>
</dbReference>
<reference evidence="10" key="1">
    <citation type="submission" date="2021-02" db="EMBL/GenBank/DDBJ databases">
        <authorList>
            <person name="Dougan E. K."/>
            <person name="Rhodes N."/>
            <person name="Thang M."/>
            <person name="Chan C."/>
        </authorList>
    </citation>
    <scope>NUCLEOTIDE SEQUENCE</scope>
</reference>
<evidence type="ECO:0000256" key="6">
    <source>
        <dbReference type="ARBA" id="ARBA00023042"/>
    </source>
</evidence>
<dbReference type="EMBL" id="CAJNJA010014675">
    <property type="protein sequence ID" value="CAE7347473.1"/>
    <property type="molecule type" value="Genomic_DNA"/>
</dbReference>
<feature type="domain" description="MRNA cap 0 methyltransferase" evidence="9">
    <location>
        <begin position="421"/>
        <end position="763"/>
    </location>
</feature>
<dbReference type="AlphaFoldDB" id="A0A812PTP7"/>
<dbReference type="Proteomes" id="UP000601435">
    <property type="component" value="Unassembled WGS sequence"/>
</dbReference>
<keyword evidence="2" id="KW-0489">Methyltransferase</keyword>
<dbReference type="EC" id="2.1.1.56" evidence="1"/>
<keyword evidence="6" id="KW-0506">mRNA capping</keyword>
<dbReference type="PANTHER" id="PTHR12189:SF2">
    <property type="entry name" value="MRNA CAP GUANINE-N7 METHYLTRANSFERASE"/>
    <property type="match status" value="1"/>
</dbReference>
<feature type="region of interest" description="Disordered" evidence="8">
    <location>
        <begin position="82"/>
        <end position="111"/>
    </location>
</feature>
<protein>
    <recommendedName>
        <fullName evidence="1">mRNA (guanine-N(7))-methyltransferase</fullName>
        <ecNumber evidence="1">2.1.1.56</ecNumber>
    </recommendedName>
</protein>
<evidence type="ECO:0000256" key="2">
    <source>
        <dbReference type="ARBA" id="ARBA00022603"/>
    </source>
</evidence>
<keyword evidence="6" id="KW-0507">mRNA processing</keyword>
<gene>
    <name evidence="10" type="primary">ABD1</name>
    <name evidence="10" type="ORF">SNEC2469_LOCUS8999</name>
</gene>
<dbReference type="Gene3D" id="3.30.70.260">
    <property type="match status" value="1"/>
</dbReference>
<dbReference type="InterPro" id="IPR039753">
    <property type="entry name" value="RG7MT1"/>
</dbReference>
<dbReference type="InterPro" id="IPR029063">
    <property type="entry name" value="SAM-dependent_MTases_sf"/>
</dbReference>
<keyword evidence="11" id="KW-1185">Reference proteome</keyword>
<organism evidence="10 11">
    <name type="scientific">Symbiodinium necroappetens</name>
    <dbReference type="NCBI Taxonomy" id="1628268"/>
    <lineage>
        <taxon>Eukaryota</taxon>
        <taxon>Sar</taxon>
        <taxon>Alveolata</taxon>
        <taxon>Dinophyceae</taxon>
        <taxon>Suessiales</taxon>
        <taxon>Symbiodiniaceae</taxon>
        <taxon>Symbiodinium</taxon>
    </lineage>
</organism>
<dbReference type="OrthoDB" id="10248867at2759"/>
<keyword evidence="3" id="KW-0808">Transferase</keyword>
<evidence type="ECO:0000256" key="8">
    <source>
        <dbReference type="SAM" id="MobiDB-lite"/>
    </source>
</evidence>
<accession>A0A812PTP7</accession>
<dbReference type="GO" id="GO:0005634">
    <property type="term" value="C:nucleus"/>
    <property type="evidence" value="ECO:0007669"/>
    <property type="project" value="TreeGrafter"/>
</dbReference>
<evidence type="ECO:0000256" key="1">
    <source>
        <dbReference type="ARBA" id="ARBA00011926"/>
    </source>
</evidence>
<dbReference type="Pfam" id="PF03291">
    <property type="entry name" value="mRNA_G-N7_MeTrfase"/>
    <property type="match status" value="1"/>
</dbReference>
<evidence type="ECO:0000256" key="4">
    <source>
        <dbReference type="ARBA" id="ARBA00022691"/>
    </source>
</evidence>
<evidence type="ECO:0000259" key="9">
    <source>
        <dbReference type="PROSITE" id="PS51562"/>
    </source>
</evidence>